<dbReference type="PROSITE" id="PS51770">
    <property type="entry name" value="HOTDOG_ACOT"/>
    <property type="match status" value="1"/>
</dbReference>
<dbReference type="GO" id="GO:0009062">
    <property type="term" value="P:fatty acid catabolic process"/>
    <property type="evidence" value="ECO:0007669"/>
    <property type="project" value="TreeGrafter"/>
</dbReference>
<dbReference type="GO" id="GO:0052816">
    <property type="term" value="F:long-chain fatty acyl-CoA hydrolase activity"/>
    <property type="evidence" value="ECO:0007669"/>
    <property type="project" value="TreeGrafter"/>
</dbReference>
<dbReference type="GO" id="GO:0006637">
    <property type="term" value="P:acyl-CoA metabolic process"/>
    <property type="evidence" value="ECO:0007669"/>
    <property type="project" value="TreeGrafter"/>
</dbReference>
<dbReference type="PANTHER" id="PTHR11049">
    <property type="entry name" value="ACYL COENZYME A THIOESTER HYDROLASE"/>
    <property type="match status" value="1"/>
</dbReference>
<keyword evidence="3" id="KW-0067">ATP-binding</keyword>
<dbReference type="CDD" id="cd03442">
    <property type="entry name" value="BFIT_BACH"/>
    <property type="match status" value="1"/>
</dbReference>
<dbReference type="InterPro" id="IPR006683">
    <property type="entry name" value="Thioestr_dom"/>
</dbReference>
<organism evidence="3 4">
    <name type="scientific">Strigomonas culicis</name>
    <dbReference type="NCBI Taxonomy" id="28005"/>
    <lineage>
        <taxon>Eukaryota</taxon>
        <taxon>Discoba</taxon>
        <taxon>Euglenozoa</taxon>
        <taxon>Kinetoplastea</taxon>
        <taxon>Metakinetoplastina</taxon>
        <taxon>Trypanosomatida</taxon>
        <taxon>Trypanosomatidae</taxon>
        <taxon>Strigomonadinae</taxon>
        <taxon>Strigomonas</taxon>
    </lineage>
</organism>
<keyword evidence="3" id="KW-0547">Nucleotide-binding</keyword>
<sequence length="290" mass="31135">MDLCAARCGRAVADAVFQRTGIRYKTRTAAITGASFGDPLYAGDMMHVVGRVVHGGGSSIGVSLQCAGGEAFVTLALVGGGGRLARAVPAVELADPADIERHHAYEASRRAPRLTAAEALDAPSAAKPQHVRMRDTVCRANNTFLRCHLNSQGTVFGGALLSYMERYAVHCGRVFAQRRHVYTAGVPRVDFCAPVLPTDYVALEAKVIYVGDTTMEVDVILRAERGAAQPHVVTNQGSFILVCQDGQHRNVSVPRGIDVAAATPEELQQYAAACERHRRRREVARRCAAA</sequence>
<keyword evidence="1" id="KW-0378">Hydrolase</keyword>
<dbReference type="EMBL" id="ATMH01003555">
    <property type="protein sequence ID" value="EPY31236.1"/>
    <property type="molecule type" value="Genomic_DNA"/>
</dbReference>
<name>S9VW32_9TRYP</name>
<dbReference type="Proteomes" id="UP000015354">
    <property type="component" value="Unassembled WGS sequence"/>
</dbReference>
<reference evidence="3 4" key="1">
    <citation type="journal article" date="2013" name="PLoS ONE">
        <title>Predicting the Proteins of Angomonas deanei, Strigomonas culicis and Their Respective Endosymbionts Reveals New Aspects of the Trypanosomatidae Family.</title>
        <authorList>
            <person name="Motta M.C."/>
            <person name="Martins A.C."/>
            <person name="de Souza S.S."/>
            <person name="Catta-Preta C.M."/>
            <person name="Silva R."/>
            <person name="Klein C.C."/>
            <person name="de Almeida L.G."/>
            <person name="de Lima Cunha O."/>
            <person name="Ciapina L.P."/>
            <person name="Brocchi M."/>
            <person name="Colabardini A.C."/>
            <person name="de Araujo Lima B."/>
            <person name="Machado C.R."/>
            <person name="de Almeida Soares C.M."/>
            <person name="Probst C.M."/>
            <person name="de Menezes C.B."/>
            <person name="Thompson C.E."/>
            <person name="Bartholomeu D.C."/>
            <person name="Gradia D.F."/>
            <person name="Pavoni D.P."/>
            <person name="Grisard E.C."/>
            <person name="Fantinatti-Garboggini F."/>
            <person name="Marchini F.K."/>
            <person name="Rodrigues-Luiz G.F."/>
            <person name="Wagner G."/>
            <person name="Goldman G.H."/>
            <person name="Fietto J.L."/>
            <person name="Elias M.C."/>
            <person name="Goldman M.H."/>
            <person name="Sagot M.F."/>
            <person name="Pereira M."/>
            <person name="Stoco P.H."/>
            <person name="de Mendonca-Neto R.P."/>
            <person name="Teixeira S.M."/>
            <person name="Maciel T.E."/>
            <person name="de Oliveira Mendes T.A."/>
            <person name="Urmenyi T.P."/>
            <person name="de Souza W."/>
            <person name="Schenkman S."/>
            <person name="de Vasconcelos A.T."/>
        </authorList>
    </citation>
    <scope>NUCLEOTIDE SEQUENCE [LARGE SCALE GENOMIC DNA]</scope>
</reference>
<dbReference type="SUPFAM" id="SSF54637">
    <property type="entry name" value="Thioesterase/thiol ester dehydrase-isomerase"/>
    <property type="match status" value="2"/>
</dbReference>
<feature type="domain" description="HotDog ACOT-type" evidence="2">
    <location>
        <begin position="134"/>
        <end position="247"/>
    </location>
</feature>
<dbReference type="GO" id="GO:0005829">
    <property type="term" value="C:cytosol"/>
    <property type="evidence" value="ECO:0007669"/>
    <property type="project" value="TreeGrafter"/>
</dbReference>
<dbReference type="GO" id="GO:0005524">
    <property type="term" value="F:ATP binding"/>
    <property type="evidence" value="ECO:0007669"/>
    <property type="project" value="UniProtKB-KW"/>
</dbReference>
<evidence type="ECO:0000313" key="3">
    <source>
        <dbReference type="EMBL" id="EPY31236.1"/>
    </source>
</evidence>
<dbReference type="InterPro" id="IPR033120">
    <property type="entry name" value="HOTDOG_ACOT"/>
</dbReference>
<dbReference type="Gene3D" id="3.10.129.10">
    <property type="entry name" value="Hotdog Thioesterase"/>
    <property type="match status" value="2"/>
</dbReference>
<dbReference type="InterPro" id="IPR040170">
    <property type="entry name" value="Cytosol_ACT"/>
</dbReference>
<gene>
    <name evidence="3" type="ORF">STCU_03555</name>
</gene>
<dbReference type="PANTHER" id="PTHR11049:SF24">
    <property type="entry name" value="CYTOSOLIC ACYL COENZYME A THIOESTER HYDROLASE"/>
    <property type="match status" value="1"/>
</dbReference>
<evidence type="ECO:0000313" key="4">
    <source>
        <dbReference type="Proteomes" id="UP000015354"/>
    </source>
</evidence>
<dbReference type="Pfam" id="PF03061">
    <property type="entry name" value="4HBT"/>
    <property type="match status" value="1"/>
</dbReference>
<accession>S9VW32</accession>
<dbReference type="OrthoDB" id="331699at2759"/>
<evidence type="ECO:0000256" key="1">
    <source>
        <dbReference type="ARBA" id="ARBA00022801"/>
    </source>
</evidence>
<dbReference type="AlphaFoldDB" id="S9VW32"/>
<evidence type="ECO:0000259" key="2">
    <source>
        <dbReference type="PROSITE" id="PS51770"/>
    </source>
</evidence>
<dbReference type="InterPro" id="IPR029069">
    <property type="entry name" value="HotDog_dom_sf"/>
</dbReference>
<comment type="caution">
    <text evidence="3">The sequence shown here is derived from an EMBL/GenBank/DDBJ whole genome shotgun (WGS) entry which is preliminary data.</text>
</comment>
<keyword evidence="4" id="KW-1185">Reference proteome</keyword>
<proteinExistence type="predicted"/>
<protein>
    <submittedName>
        <fullName evidence="3">ATP-binding protein Cassette (ABC) superfamily</fullName>
    </submittedName>
</protein>